<comment type="catalytic activity">
    <reaction evidence="5">
        <text>RNA(n) + a ribonucleoside 5'-triphosphate = RNA(n+1) + diphosphate</text>
        <dbReference type="Rhea" id="RHEA:21248"/>
        <dbReference type="Rhea" id="RHEA-COMP:14527"/>
        <dbReference type="Rhea" id="RHEA-COMP:17342"/>
        <dbReference type="ChEBI" id="CHEBI:33019"/>
        <dbReference type="ChEBI" id="CHEBI:61557"/>
        <dbReference type="ChEBI" id="CHEBI:140395"/>
        <dbReference type="EC" id="2.7.7.6"/>
    </reaction>
</comment>
<dbReference type="Proteomes" id="UP000743899">
    <property type="component" value="Unassembled WGS sequence"/>
</dbReference>
<keyword evidence="2 5" id="KW-0808">Transferase</keyword>
<comment type="similarity">
    <text evidence="5">Belongs to the RNA polymerase subunit epsilon family.</text>
</comment>
<gene>
    <name evidence="5" type="primary">rpoY</name>
    <name evidence="6" type="ORF">GW534_04785</name>
</gene>
<keyword evidence="4 5" id="KW-0804">Transcription</keyword>
<comment type="caution">
    <text evidence="6">The sequence shown here is derived from an EMBL/GenBank/DDBJ whole genome shotgun (WGS) entry which is preliminary data.</text>
</comment>
<keyword evidence="3 5" id="KW-0548">Nucleotidyltransferase</keyword>
<reference evidence="6 7" key="1">
    <citation type="submission" date="2020-01" db="EMBL/GenBank/DDBJ databases">
        <title>A novel Bacillus sp. from Pasinler.</title>
        <authorList>
            <person name="Adiguzel A."/>
            <person name="Ay H."/>
            <person name="Baltaci M.O."/>
        </authorList>
    </citation>
    <scope>NUCLEOTIDE SEQUENCE [LARGE SCALE GENOMIC DNA]</scope>
    <source>
        <strain evidence="6 7">P1</strain>
    </source>
</reference>
<dbReference type="Pfam" id="PF07288">
    <property type="entry name" value="RpoY"/>
    <property type="match status" value="1"/>
</dbReference>
<keyword evidence="1 5" id="KW-0240">DNA-directed RNA polymerase</keyword>
<evidence type="ECO:0000256" key="5">
    <source>
        <dbReference type="HAMAP-Rule" id="MF_01553"/>
    </source>
</evidence>
<evidence type="ECO:0000313" key="7">
    <source>
        <dbReference type="Proteomes" id="UP000743899"/>
    </source>
</evidence>
<dbReference type="Gene3D" id="3.10.20.730">
    <property type="entry name" value="RNAP, epsilon subunit-like"/>
    <property type="match status" value="1"/>
</dbReference>
<organism evidence="6 7">
    <name type="scientific">Pallidibacillus pasinlerensis</name>
    <dbReference type="NCBI Taxonomy" id="2703818"/>
    <lineage>
        <taxon>Bacteria</taxon>
        <taxon>Bacillati</taxon>
        <taxon>Bacillota</taxon>
        <taxon>Bacilli</taxon>
        <taxon>Bacillales</taxon>
        <taxon>Bacillaceae</taxon>
        <taxon>Pallidibacillus</taxon>
    </lineage>
</organism>
<comment type="subunit">
    <text evidence="5">RNAP is composed of a core of 2 alpha, a beta and a beta' subunit. The core is associated with a delta subunit, and at least one of epsilon or omega. When a sigma factor is associated with the core the holoenzyme is formed, which can initiate transcription.</text>
</comment>
<dbReference type="NCBIfam" id="NF010188">
    <property type="entry name" value="PRK13667.1"/>
    <property type="match status" value="1"/>
</dbReference>
<dbReference type="HAMAP" id="MF_01553">
    <property type="entry name" value="RNApol_bact_RpoY"/>
    <property type="match status" value="1"/>
</dbReference>
<evidence type="ECO:0000313" key="6">
    <source>
        <dbReference type="EMBL" id="NCU17089.1"/>
    </source>
</evidence>
<dbReference type="EC" id="2.7.7.6" evidence="5"/>
<comment type="function">
    <text evidence="5">A non-essential component of RNA polymerase (RNAP).</text>
</comment>
<proteinExistence type="inferred from homology"/>
<dbReference type="RefSeq" id="WP_161919926.1">
    <property type="nucleotide sequence ID" value="NZ_JAACYS010000014.1"/>
</dbReference>
<dbReference type="InterPro" id="IPR009907">
    <property type="entry name" value="RpoY"/>
</dbReference>
<evidence type="ECO:0000256" key="1">
    <source>
        <dbReference type="ARBA" id="ARBA00022478"/>
    </source>
</evidence>
<protein>
    <recommendedName>
        <fullName evidence="5">DNA-directed RNA polymerase subunit epsilon</fullName>
        <shortName evidence="5">RNAP epsilon subunit</shortName>
        <ecNumber evidence="5">2.7.7.6</ecNumber>
    </recommendedName>
    <alternativeName>
        <fullName evidence="5">RNA polymerase epsilon subunit</fullName>
    </alternativeName>
    <alternativeName>
        <fullName evidence="5">Transcriptase subunit epsilon</fullName>
    </alternativeName>
</protein>
<accession>A0ABX0A0Z5</accession>
<dbReference type="EMBL" id="JAACYS010000014">
    <property type="protein sequence ID" value="NCU17089.1"/>
    <property type="molecule type" value="Genomic_DNA"/>
</dbReference>
<keyword evidence="7" id="KW-1185">Reference proteome</keyword>
<sequence length="69" mass="8333">MIFKVYYQEDKEQVPVRERTKAMYIEAESENEIYEKLFETPYLIEHIQPLNGVDLEFEKQSGNFKITEI</sequence>
<name>A0ABX0A0Z5_9BACI</name>
<evidence type="ECO:0000256" key="4">
    <source>
        <dbReference type="ARBA" id="ARBA00023163"/>
    </source>
</evidence>
<evidence type="ECO:0000256" key="3">
    <source>
        <dbReference type="ARBA" id="ARBA00022695"/>
    </source>
</evidence>
<evidence type="ECO:0000256" key="2">
    <source>
        <dbReference type="ARBA" id="ARBA00022679"/>
    </source>
</evidence>